<reference evidence="1 2" key="1">
    <citation type="submission" date="2018-06" db="EMBL/GenBank/DDBJ databases">
        <authorList>
            <consortium name="Pathogen Informatics"/>
            <person name="Doyle S."/>
        </authorList>
    </citation>
    <scope>NUCLEOTIDE SEQUENCE [LARGE SCALE GENOMIC DNA]</scope>
    <source>
        <strain evidence="1 2">NCTC13294</strain>
    </source>
</reference>
<dbReference type="Proteomes" id="UP000254572">
    <property type="component" value="Unassembled WGS sequence"/>
</dbReference>
<organism evidence="1 2">
    <name type="scientific">Cardiobacterium valvarum</name>
    <dbReference type="NCBI Taxonomy" id="194702"/>
    <lineage>
        <taxon>Bacteria</taxon>
        <taxon>Pseudomonadati</taxon>
        <taxon>Pseudomonadota</taxon>
        <taxon>Gammaproteobacteria</taxon>
        <taxon>Cardiobacteriales</taxon>
        <taxon>Cardiobacteriaceae</taxon>
        <taxon>Cardiobacterium</taxon>
    </lineage>
</organism>
<dbReference type="AlphaFoldDB" id="A0A381E7L1"/>
<proteinExistence type="predicted"/>
<evidence type="ECO:0000313" key="1">
    <source>
        <dbReference type="EMBL" id="SUX22657.1"/>
    </source>
</evidence>
<sequence length="209" mass="24284">MRQEEMFNPGFGKSRHATQDFCLNAMGDKSVDAMGFPIPLKERVRGMRRADLESCRFYYLTELDVIRSHMLTLRQTFGTKPYRRGSASVTLHAWTARQATDTGLPQIPQLRWYWQIGGKRIYQMLPFAETLENADKPGYAFLTQFLDDLSAVRPLLEEVMATESYRVELNFRRQHCRQIVLSLGNLLQTVQLCDSMRVDNCLNTHSIRR</sequence>
<dbReference type="EMBL" id="UFUW01000001">
    <property type="protein sequence ID" value="SUX22657.1"/>
    <property type="molecule type" value="Genomic_DNA"/>
</dbReference>
<accession>A0A381E7L1</accession>
<evidence type="ECO:0000313" key="2">
    <source>
        <dbReference type="Proteomes" id="UP000254572"/>
    </source>
</evidence>
<protein>
    <submittedName>
        <fullName evidence="1">Uncharacterized protein</fullName>
    </submittedName>
</protein>
<dbReference type="RefSeq" id="WP_115611599.1">
    <property type="nucleotide sequence ID" value="NZ_JBHLZC010000005.1"/>
</dbReference>
<name>A0A381E7L1_9GAMM</name>
<keyword evidence="2" id="KW-1185">Reference proteome</keyword>
<gene>
    <name evidence="1" type="ORF">NCTC13294_01307</name>
</gene>